<dbReference type="OrthoDB" id="2556847at2759"/>
<feature type="region of interest" description="Disordered" evidence="1">
    <location>
        <begin position="258"/>
        <end position="292"/>
    </location>
</feature>
<proteinExistence type="predicted"/>
<reference evidence="4" key="1">
    <citation type="submission" date="2025-08" db="UniProtKB">
        <authorList>
            <consortium name="RefSeq"/>
        </authorList>
    </citation>
    <scope>IDENTIFICATION</scope>
    <source>
        <tissue evidence="4">Gonads</tissue>
    </source>
</reference>
<dbReference type="Gene3D" id="3.60.40.10">
    <property type="entry name" value="PPM-type phosphatase domain"/>
    <property type="match status" value="1"/>
</dbReference>
<dbReference type="STRING" id="7574.A0A1S3IB32"/>
<protein>
    <submittedName>
        <fullName evidence="4">PP2C-like domain-containing protein CG9801</fullName>
    </submittedName>
</protein>
<evidence type="ECO:0000256" key="1">
    <source>
        <dbReference type="SAM" id="MobiDB-lite"/>
    </source>
</evidence>
<dbReference type="RefSeq" id="XP_013395378.1">
    <property type="nucleotide sequence ID" value="XM_013539924.1"/>
</dbReference>
<dbReference type="GeneID" id="106162599"/>
<evidence type="ECO:0000313" key="3">
    <source>
        <dbReference type="Proteomes" id="UP000085678"/>
    </source>
</evidence>
<sequence>MLKEGGLTTLCVALVCPLQDTNQYTICVVNVGDSFAFIMSKRWGLREITVGSHDIQSERDLRDAGGALGPVDGKNPELNNLTCSMTFVDPGDVVFLTTDGISDNFDPVVTKIAQAAISPTVASPSEKNDSNIAETGNKEICNSKPAVDPTKPEMYPHERHHYSVKEMERTIHEYELLTEAPCSAQELCGAIVQHVCVLTDPKRKVLEDPTLFIKRKMKAKDKKKRDAEIVAKMARAPGKLDHASIVAYEVGVYRGEDEENTDYGGVATSQGSNRGDTLEEPPPSPRLYESTV</sequence>
<dbReference type="InterPro" id="IPR001932">
    <property type="entry name" value="PPM-type_phosphatase-like_dom"/>
</dbReference>
<dbReference type="KEGG" id="lak:106162599"/>
<gene>
    <name evidence="4" type="primary">LOC106162599</name>
</gene>
<dbReference type="InterPro" id="IPR053287">
    <property type="entry name" value="PP2C-like_domain"/>
</dbReference>
<keyword evidence="3" id="KW-1185">Reference proteome</keyword>
<name>A0A1S3IB32_LINAN</name>
<dbReference type="SUPFAM" id="SSF81606">
    <property type="entry name" value="PP2C-like"/>
    <property type="match status" value="1"/>
</dbReference>
<dbReference type="PANTHER" id="PTHR21586">
    <property type="entry name" value="TIPA"/>
    <property type="match status" value="1"/>
</dbReference>
<dbReference type="InParanoid" id="A0A1S3IB32"/>
<evidence type="ECO:0000259" key="2">
    <source>
        <dbReference type="PROSITE" id="PS51746"/>
    </source>
</evidence>
<dbReference type="PANTHER" id="PTHR21586:SF0">
    <property type="entry name" value="PP2C-LIKE DOMAIN-CONTAINING PROTEIN CG9801"/>
    <property type="match status" value="1"/>
</dbReference>
<dbReference type="InterPro" id="IPR036457">
    <property type="entry name" value="PPM-type-like_dom_sf"/>
</dbReference>
<dbReference type="PROSITE" id="PS51746">
    <property type="entry name" value="PPM_2"/>
    <property type="match status" value="1"/>
</dbReference>
<accession>A0A1S3IB32</accession>
<feature type="region of interest" description="Disordered" evidence="1">
    <location>
        <begin position="122"/>
        <end position="155"/>
    </location>
</feature>
<dbReference type="AlphaFoldDB" id="A0A1S3IB32"/>
<feature type="domain" description="PPM-type phosphatase" evidence="2">
    <location>
        <begin position="1"/>
        <end position="250"/>
    </location>
</feature>
<evidence type="ECO:0000313" key="4">
    <source>
        <dbReference type="RefSeq" id="XP_013395378.1"/>
    </source>
</evidence>
<feature type="compositionally biased region" description="Polar residues" evidence="1">
    <location>
        <begin position="122"/>
        <end position="134"/>
    </location>
</feature>
<dbReference type="FunCoup" id="A0A1S3IB32">
    <property type="interactions" value="2"/>
</dbReference>
<organism evidence="3 4">
    <name type="scientific">Lingula anatina</name>
    <name type="common">Brachiopod</name>
    <name type="synonym">Lingula unguis</name>
    <dbReference type="NCBI Taxonomy" id="7574"/>
    <lineage>
        <taxon>Eukaryota</taxon>
        <taxon>Metazoa</taxon>
        <taxon>Spiralia</taxon>
        <taxon>Lophotrochozoa</taxon>
        <taxon>Brachiopoda</taxon>
        <taxon>Linguliformea</taxon>
        <taxon>Lingulata</taxon>
        <taxon>Lingulida</taxon>
        <taxon>Linguloidea</taxon>
        <taxon>Lingulidae</taxon>
        <taxon>Lingula</taxon>
    </lineage>
</organism>
<dbReference type="Proteomes" id="UP000085678">
    <property type="component" value="Unplaced"/>
</dbReference>